<evidence type="ECO:0000259" key="11">
    <source>
        <dbReference type="PROSITE" id="PS51194"/>
    </source>
</evidence>
<dbReference type="SMART" id="SM00490">
    <property type="entry name" value="HELICc"/>
    <property type="match status" value="1"/>
</dbReference>
<evidence type="ECO:0000256" key="9">
    <source>
        <dbReference type="SAM" id="MobiDB-lite"/>
    </source>
</evidence>
<dbReference type="PROSITE" id="PS51195">
    <property type="entry name" value="Q_MOTIF"/>
    <property type="match status" value="1"/>
</dbReference>
<evidence type="ECO:0000256" key="3">
    <source>
        <dbReference type="ARBA" id="ARBA00022801"/>
    </source>
</evidence>
<feature type="domain" description="Helicase C-terminal" evidence="11">
    <location>
        <begin position="503"/>
        <end position="663"/>
    </location>
</feature>
<evidence type="ECO:0000256" key="4">
    <source>
        <dbReference type="ARBA" id="ARBA00022806"/>
    </source>
</evidence>
<dbReference type="InterPro" id="IPR014014">
    <property type="entry name" value="RNA_helicase_DEAD_Q_motif"/>
</dbReference>
<evidence type="ECO:0008006" key="14">
    <source>
        <dbReference type="Google" id="ProtNLM"/>
    </source>
</evidence>
<sequence length="666" mass="76271">MSDLSSGVAALSLNKSQQKKASQSSRSNPSSQRTSAQSNPYAYVNYYQQHPHARQPPMNYYQHQAPPQPSNGYYGYSQNPPGYPQYNTQRGYDYYQRQQNQPQTSYKPSTSQQPLSQPPAHHQYPNRQQMPPYYSQQPYGYGMYNPQYHPQYYQQQGRQKPPHQQPPRQQPPHQQPPPGFSSKQKSTENNIPPGLGVDSDKPEAKSPAQTDPKKQEENKPEASKPVAAETEKKKSKEQPNPEGKEGKGEFERASESSSEKKSNGNTDWKSELQLPPKDERIKTEDVKSKNGIEFEDLGLKRELLKGIFEMGYEKPSPIQEESIPYALVGRHILARAKNGTGKTASFLIPSIEKVDTTKEHVQALILVPTRELALQTSAVIKKLSKHLPINTIVTTGGTILKDDIIRLKRVVHIIVATPGRILDLCERRIADLSKCRMFVMDEADKLLSREFQINLNKLINFTHKDRQILCFSATFPNAIRSFIERWMADAHQINLMEELTLRGVTQYYAFLKQKQKISCLRTLFKKLNINQCIIFCNKVKRVELLAQSITKMGFSCFYIHSKMKQEHRNRVFHDFRNGQCRNLVTSDLCTRGIDVQSVNVVINFDFPSGSETYLHRIGRSGRFGHLGLAINFITMEDRTNMYKIEQELGTEIKLIENNIDERLYCA</sequence>
<evidence type="ECO:0000256" key="7">
    <source>
        <dbReference type="PROSITE-ProRule" id="PRU00552"/>
    </source>
</evidence>
<dbReference type="InterPro" id="IPR011545">
    <property type="entry name" value="DEAD/DEAH_box_helicase_dom"/>
</dbReference>
<dbReference type="PROSITE" id="PS51194">
    <property type="entry name" value="HELICASE_CTER"/>
    <property type="match status" value="1"/>
</dbReference>
<accession>A0A7S4DZL2</accession>
<evidence type="ECO:0000256" key="1">
    <source>
        <dbReference type="ARBA" id="ARBA00004496"/>
    </source>
</evidence>
<evidence type="ECO:0000256" key="2">
    <source>
        <dbReference type="ARBA" id="ARBA00022741"/>
    </source>
</evidence>
<dbReference type="Pfam" id="PF00270">
    <property type="entry name" value="DEAD"/>
    <property type="match status" value="1"/>
</dbReference>
<feature type="compositionally biased region" description="Low complexity" evidence="9">
    <location>
        <begin position="108"/>
        <end position="119"/>
    </location>
</feature>
<dbReference type="Pfam" id="PF00271">
    <property type="entry name" value="Helicase_C"/>
    <property type="match status" value="1"/>
</dbReference>
<protein>
    <recommendedName>
        <fullName evidence="14">RNA helicase</fullName>
    </recommendedName>
</protein>
<dbReference type="InterPro" id="IPR000629">
    <property type="entry name" value="RNA-helicase_DEAD-box_CS"/>
</dbReference>
<proteinExistence type="inferred from homology"/>
<feature type="short sequence motif" description="Q motif" evidence="7">
    <location>
        <begin position="292"/>
        <end position="320"/>
    </location>
</feature>
<dbReference type="GO" id="GO:0016787">
    <property type="term" value="F:hydrolase activity"/>
    <property type="evidence" value="ECO:0007669"/>
    <property type="project" value="UniProtKB-KW"/>
</dbReference>
<dbReference type="GO" id="GO:0003676">
    <property type="term" value="F:nucleic acid binding"/>
    <property type="evidence" value="ECO:0007669"/>
    <property type="project" value="InterPro"/>
</dbReference>
<organism evidence="13">
    <name type="scientific">Lotharella globosa</name>
    <dbReference type="NCBI Taxonomy" id="91324"/>
    <lineage>
        <taxon>Eukaryota</taxon>
        <taxon>Sar</taxon>
        <taxon>Rhizaria</taxon>
        <taxon>Cercozoa</taxon>
        <taxon>Chlorarachniophyceae</taxon>
        <taxon>Lotharella</taxon>
    </lineage>
</organism>
<dbReference type="AlphaFoldDB" id="A0A7S4DZL2"/>
<dbReference type="InterPro" id="IPR027417">
    <property type="entry name" value="P-loop_NTPase"/>
</dbReference>
<dbReference type="PROSITE" id="PS51192">
    <property type="entry name" value="HELICASE_ATP_BIND_1"/>
    <property type="match status" value="1"/>
</dbReference>
<dbReference type="Gene3D" id="3.40.50.300">
    <property type="entry name" value="P-loop containing nucleotide triphosphate hydrolases"/>
    <property type="match status" value="2"/>
</dbReference>
<dbReference type="GO" id="GO:0005737">
    <property type="term" value="C:cytoplasm"/>
    <property type="evidence" value="ECO:0007669"/>
    <property type="project" value="UniProtKB-SubCell"/>
</dbReference>
<dbReference type="SUPFAM" id="SSF52540">
    <property type="entry name" value="P-loop containing nucleoside triphosphate hydrolases"/>
    <property type="match status" value="1"/>
</dbReference>
<reference evidence="13" key="1">
    <citation type="submission" date="2021-01" db="EMBL/GenBank/DDBJ databases">
        <authorList>
            <person name="Corre E."/>
            <person name="Pelletier E."/>
            <person name="Niang G."/>
            <person name="Scheremetjew M."/>
            <person name="Finn R."/>
            <person name="Kale V."/>
            <person name="Holt S."/>
            <person name="Cochrane G."/>
            <person name="Meng A."/>
            <person name="Brown T."/>
            <person name="Cohen L."/>
        </authorList>
    </citation>
    <scope>NUCLEOTIDE SEQUENCE</scope>
    <source>
        <strain evidence="13">CCCM811</strain>
    </source>
</reference>
<keyword evidence="5 8" id="KW-0067">ATP-binding</keyword>
<evidence type="ECO:0000256" key="5">
    <source>
        <dbReference type="ARBA" id="ARBA00022840"/>
    </source>
</evidence>
<evidence type="ECO:0000313" key="13">
    <source>
        <dbReference type="EMBL" id="CAE0680489.1"/>
    </source>
</evidence>
<dbReference type="CDD" id="cd17940">
    <property type="entry name" value="DEADc_DDX6"/>
    <property type="match status" value="1"/>
</dbReference>
<evidence type="ECO:0000259" key="12">
    <source>
        <dbReference type="PROSITE" id="PS51195"/>
    </source>
</evidence>
<feature type="compositionally biased region" description="Low complexity" evidence="9">
    <location>
        <begin position="15"/>
        <end position="35"/>
    </location>
</feature>
<keyword evidence="2 8" id="KW-0547">Nucleotide-binding</keyword>
<feature type="compositionally biased region" description="Low complexity" evidence="9">
    <location>
        <begin position="128"/>
        <end position="159"/>
    </location>
</feature>
<feature type="compositionally biased region" description="Basic and acidic residues" evidence="9">
    <location>
        <begin position="229"/>
        <end position="262"/>
    </location>
</feature>
<feature type="region of interest" description="Disordered" evidence="9">
    <location>
        <begin position="1"/>
        <end position="284"/>
    </location>
</feature>
<dbReference type="PROSITE" id="PS00039">
    <property type="entry name" value="DEAD_ATP_HELICASE"/>
    <property type="match status" value="1"/>
</dbReference>
<feature type="domain" description="DEAD-box RNA helicase Q" evidence="12">
    <location>
        <begin position="292"/>
        <end position="320"/>
    </location>
</feature>
<comment type="subcellular location">
    <subcellularLocation>
        <location evidence="1">Cytoplasm</location>
    </subcellularLocation>
</comment>
<evidence type="ECO:0000259" key="10">
    <source>
        <dbReference type="PROSITE" id="PS51192"/>
    </source>
</evidence>
<dbReference type="EMBL" id="HBIV01046116">
    <property type="protein sequence ID" value="CAE0680489.1"/>
    <property type="molecule type" value="Transcribed_RNA"/>
</dbReference>
<keyword evidence="3 8" id="KW-0378">Hydrolase</keyword>
<keyword evidence="4 8" id="KW-0347">Helicase</keyword>
<name>A0A7S4DZL2_9EUKA</name>
<comment type="similarity">
    <text evidence="6">Belongs to the DEAD box helicase family. DDX6/DHH1 subfamily.</text>
</comment>
<evidence type="ECO:0000256" key="8">
    <source>
        <dbReference type="RuleBase" id="RU000492"/>
    </source>
</evidence>
<dbReference type="InterPro" id="IPR014001">
    <property type="entry name" value="Helicase_ATP-bd"/>
</dbReference>
<feature type="compositionally biased region" description="Basic and acidic residues" evidence="9">
    <location>
        <begin position="211"/>
        <end position="222"/>
    </location>
</feature>
<dbReference type="GO" id="GO:0005524">
    <property type="term" value="F:ATP binding"/>
    <property type="evidence" value="ECO:0007669"/>
    <property type="project" value="UniProtKB-KW"/>
</dbReference>
<feature type="compositionally biased region" description="Polar residues" evidence="9">
    <location>
        <begin position="181"/>
        <end position="190"/>
    </location>
</feature>
<evidence type="ECO:0000256" key="6">
    <source>
        <dbReference type="ARBA" id="ARBA00038316"/>
    </source>
</evidence>
<dbReference type="SMART" id="SM00487">
    <property type="entry name" value="DEXDc"/>
    <property type="match status" value="1"/>
</dbReference>
<gene>
    <name evidence="13" type="ORF">LGLO00237_LOCUS32275</name>
</gene>
<dbReference type="PANTHER" id="PTHR47960">
    <property type="entry name" value="DEAD-BOX ATP-DEPENDENT RNA HELICASE 50"/>
    <property type="match status" value="1"/>
</dbReference>
<dbReference type="GO" id="GO:0003724">
    <property type="term" value="F:RNA helicase activity"/>
    <property type="evidence" value="ECO:0007669"/>
    <property type="project" value="InterPro"/>
</dbReference>
<dbReference type="CDD" id="cd18787">
    <property type="entry name" value="SF2_C_DEAD"/>
    <property type="match status" value="1"/>
</dbReference>
<feature type="compositionally biased region" description="Pro residues" evidence="9">
    <location>
        <begin position="163"/>
        <end position="179"/>
    </location>
</feature>
<dbReference type="InterPro" id="IPR001650">
    <property type="entry name" value="Helicase_C-like"/>
</dbReference>
<feature type="domain" description="Helicase ATP-binding" evidence="10">
    <location>
        <begin position="323"/>
        <end position="493"/>
    </location>
</feature>
<feature type="compositionally biased region" description="Polar residues" evidence="9">
    <location>
        <begin position="76"/>
        <end position="107"/>
    </location>
</feature>